<name>A0A5L4L7I8_CAMFE</name>
<evidence type="ECO:0000313" key="3">
    <source>
        <dbReference type="EMBL" id="EAK0469128.1"/>
    </source>
</evidence>
<dbReference type="AlphaFoldDB" id="A0A5L4L7I8"/>
<dbReference type="EMBL" id="AACCXK010000014">
    <property type="protein sequence ID" value="EAK0453521.1"/>
    <property type="molecule type" value="Genomic_DNA"/>
</dbReference>
<reference evidence="3 4" key="1">
    <citation type="submission" date="2018-05" db="EMBL/GenBank/DDBJ databases">
        <authorList>
            <consortium name="PulseNet: The National Subtyping Network for Foodborne Disease Surveillance"/>
            <person name="Tarr C.L."/>
            <person name="Trees E."/>
            <person name="Katz L.S."/>
            <person name="Carleton-Romer H.A."/>
            <person name="Stroika S."/>
            <person name="Kucerova Z."/>
            <person name="Roache K.F."/>
            <person name="Sabol A.L."/>
            <person name="Besser J."/>
            <person name="Gerner-Smidt P."/>
        </authorList>
    </citation>
    <scope>NUCLEOTIDE SEQUENCE</scope>
    <source>
        <strain evidence="2">2014D-0197</strain>
        <strain evidence="1 4">2016D-0221</strain>
        <strain evidence="3">D4313</strain>
    </source>
</reference>
<comment type="caution">
    <text evidence="3">The sequence shown here is derived from an EMBL/GenBank/DDBJ whole genome shotgun (WGS) entry which is preliminary data.</text>
</comment>
<dbReference type="EMBL" id="AACCXM010000006">
    <property type="protein sequence ID" value="EAK0469128.1"/>
    <property type="molecule type" value="Genomic_DNA"/>
</dbReference>
<gene>
    <name evidence="2" type="ORF">AAH17_07655</name>
    <name evidence="3" type="ORF">AAH24_07125</name>
    <name evidence="1" type="ORF">BVH53_06255</name>
</gene>
<accession>A0A5L4L7I8</accession>
<organism evidence="3">
    <name type="scientific">Campylobacter fetus</name>
    <dbReference type="NCBI Taxonomy" id="196"/>
    <lineage>
        <taxon>Bacteria</taxon>
        <taxon>Pseudomonadati</taxon>
        <taxon>Campylobacterota</taxon>
        <taxon>Epsilonproteobacteria</taxon>
        <taxon>Campylobacterales</taxon>
        <taxon>Campylobacteraceae</taxon>
        <taxon>Campylobacter</taxon>
    </lineage>
</organism>
<evidence type="ECO:0000313" key="2">
    <source>
        <dbReference type="EMBL" id="EAK0453521.1"/>
    </source>
</evidence>
<evidence type="ECO:0000313" key="1">
    <source>
        <dbReference type="EMBL" id="EAI5408299.1"/>
    </source>
</evidence>
<protein>
    <submittedName>
        <fullName evidence="3">Cupin fold metalloprotein, WbuC family</fullName>
    </submittedName>
</protein>
<dbReference type="Proteomes" id="UP000557842">
    <property type="component" value="Unassembled WGS sequence"/>
</dbReference>
<sequence length="149" mass="17424">MLILSEKTADKNAKTPTFFIGECGSISEQNINELKKYALKNNTTARLNLFSDSTDLLQYMLIFHPYKKDIKCQKFIEQSSIYMALDGNFSITLYNDDMSINKEFVLNKKLNKTVRIPKNTFYKMEMISDQLLFIEIRNGPFKRENQIII</sequence>
<evidence type="ECO:0000313" key="4">
    <source>
        <dbReference type="Proteomes" id="UP000557842"/>
    </source>
</evidence>
<dbReference type="NCBIfam" id="TIGR04366">
    <property type="entry name" value="cupin_WbuC"/>
    <property type="match status" value="1"/>
</dbReference>
<proteinExistence type="predicted"/>
<dbReference type="InterPro" id="IPR027565">
    <property type="entry name" value="Cupin_WbuC"/>
</dbReference>
<dbReference type="EMBL" id="AABQDW010000010">
    <property type="protein sequence ID" value="EAI5408299.1"/>
    <property type="molecule type" value="Genomic_DNA"/>
</dbReference>